<dbReference type="EMBL" id="REGN01000674">
    <property type="protein sequence ID" value="RNA40118.1"/>
    <property type="molecule type" value="Genomic_DNA"/>
</dbReference>
<keyword evidence="2" id="KW-1185">Reference proteome</keyword>
<reference evidence="1 2" key="1">
    <citation type="journal article" date="2018" name="Sci. Rep.">
        <title>Genomic signatures of local adaptation to the degree of environmental predictability in rotifers.</title>
        <authorList>
            <person name="Franch-Gras L."/>
            <person name="Hahn C."/>
            <person name="Garcia-Roger E.M."/>
            <person name="Carmona M.J."/>
            <person name="Serra M."/>
            <person name="Gomez A."/>
        </authorList>
    </citation>
    <scope>NUCLEOTIDE SEQUENCE [LARGE SCALE GENOMIC DNA]</scope>
    <source>
        <strain evidence="1">HYR1</strain>
    </source>
</reference>
<comment type="caution">
    <text evidence="1">The sequence shown here is derived from an EMBL/GenBank/DDBJ whole genome shotgun (WGS) entry which is preliminary data.</text>
</comment>
<dbReference type="AlphaFoldDB" id="A0A3M7SX05"/>
<name>A0A3M7SX05_BRAPC</name>
<proteinExistence type="predicted"/>
<organism evidence="1 2">
    <name type="scientific">Brachionus plicatilis</name>
    <name type="common">Marine rotifer</name>
    <name type="synonym">Brachionus muelleri</name>
    <dbReference type="NCBI Taxonomy" id="10195"/>
    <lineage>
        <taxon>Eukaryota</taxon>
        <taxon>Metazoa</taxon>
        <taxon>Spiralia</taxon>
        <taxon>Gnathifera</taxon>
        <taxon>Rotifera</taxon>
        <taxon>Eurotatoria</taxon>
        <taxon>Monogononta</taxon>
        <taxon>Pseudotrocha</taxon>
        <taxon>Ploima</taxon>
        <taxon>Brachionidae</taxon>
        <taxon>Brachionus</taxon>
    </lineage>
</organism>
<protein>
    <submittedName>
        <fullName evidence="1">Uncharacterized protein</fullName>
    </submittedName>
</protein>
<sequence>MFYDYCARPLSDNFVEYLCSVCTNKIEIVDSTIQQSISIRISSTENQYHLNLFCFFLDFVQKTYANLFLRFSINPFLIIIILSSKSNSSTEGIFFYNTVMYSYTSVVI</sequence>
<dbReference type="Proteomes" id="UP000276133">
    <property type="component" value="Unassembled WGS sequence"/>
</dbReference>
<accession>A0A3M7SX05</accession>
<evidence type="ECO:0000313" key="2">
    <source>
        <dbReference type="Proteomes" id="UP000276133"/>
    </source>
</evidence>
<evidence type="ECO:0000313" key="1">
    <source>
        <dbReference type="EMBL" id="RNA40118.1"/>
    </source>
</evidence>
<gene>
    <name evidence="1" type="ORF">BpHYR1_052500</name>
</gene>